<feature type="transmembrane region" description="Helical" evidence="6">
    <location>
        <begin position="359"/>
        <end position="386"/>
    </location>
</feature>
<feature type="transmembrane region" description="Helical" evidence="6">
    <location>
        <begin position="713"/>
        <end position="731"/>
    </location>
</feature>
<evidence type="ECO:0000256" key="2">
    <source>
        <dbReference type="ARBA" id="ARBA00022475"/>
    </source>
</evidence>
<dbReference type="InterPro" id="IPR000731">
    <property type="entry name" value="SSD"/>
</dbReference>
<evidence type="ECO:0000313" key="9">
    <source>
        <dbReference type="Proteomes" id="UP000191110"/>
    </source>
</evidence>
<dbReference type="Proteomes" id="UP000191110">
    <property type="component" value="Unassembled WGS sequence"/>
</dbReference>
<evidence type="ECO:0000313" key="8">
    <source>
        <dbReference type="EMBL" id="OOZ40063.1"/>
    </source>
</evidence>
<dbReference type="AlphaFoldDB" id="A0A1T2L4P2"/>
<feature type="transmembrane region" description="Helical" evidence="6">
    <location>
        <begin position="785"/>
        <end position="813"/>
    </location>
</feature>
<feature type="domain" description="SSD" evidence="7">
    <location>
        <begin position="288"/>
        <end position="421"/>
    </location>
</feature>
<keyword evidence="5 6" id="KW-0472">Membrane</keyword>
<dbReference type="PRINTS" id="PR00702">
    <property type="entry name" value="ACRIFLAVINRP"/>
</dbReference>
<feature type="transmembrane region" description="Helical" evidence="6">
    <location>
        <begin position="398"/>
        <end position="419"/>
    </location>
</feature>
<dbReference type="InterPro" id="IPR004869">
    <property type="entry name" value="MMPL_dom"/>
</dbReference>
<keyword evidence="4 6" id="KW-1133">Transmembrane helix</keyword>
<keyword evidence="2" id="KW-1003">Cell membrane</keyword>
<evidence type="ECO:0000256" key="6">
    <source>
        <dbReference type="SAM" id="Phobius"/>
    </source>
</evidence>
<evidence type="ECO:0000256" key="5">
    <source>
        <dbReference type="ARBA" id="ARBA00023136"/>
    </source>
</evidence>
<gene>
    <name evidence="8" type="ORF">BOW53_09200</name>
</gene>
<name>A0A1T2L4P2_9GAMM</name>
<comment type="subcellular location">
    <subcellularLocation>
        <location evidence="1">Cell membrane</location>
        <topology evidence="1">Multi-pass membrane protein</topology>
    </subcellularLocation>
</comment>
<dbReference type="InterPro" id="IPR050545">
    <property type="entry name" value="Mycobact_MmpL"/>
</dbReference>
<feature type="transmembrane region" description="Helical" evidence="6">
    <location>
        <begin position="262"/>
        <end position="278"/>
    </location>
</feature>
<reference evidence="8 9" key="1">
    <citation type="submission" date="2016-11" db="EMBL/GenBank/DDBJ databases">
        <title>Mixed transmission modes and dynamic genome evolution in an obligate animal-bacterial symbiosis.</title>
        <authorList>
            <person name="Russell S.L."/>
            <person name="Corbett-Detig R.B."/>
            <person name="Cavanaugh C.M."/>
        </authorList>
    </citation>
    <scope>NUCLEOTIDE SEQUENCE [LARGE SCALE GENOMIC DNA]</scope>
    <source>
        <strain evidence="8">Sveles-Q1</strain>
    </source>
</reference>
<keyword evidence="9" id="KW-1185">Reference proteome</keyword>
<protein>
    <recommendedName>
        <fullName evidence="7">SSD domain-containing protein</fullName>
    </recommendedName>
</protein>
<keyword evidence="3 6" id="KW-0812">Transmembrane</keyword>
<dbReference type="GO" id="GO:0005886">
    <property type="term" value="C:plasma membrane"/>
    <property type="evidence" value="ECO:0007669"/>
    <property type="project" value="UniProtKB-SubCell"/>
</dbReference>
<dbReference type="InterPro" id="IPR001036">
    <property type="entry name" value="Acrflvin-R"/>
</dbReference>
<feature type="transmembrane region" description="Helical" evidence="6">
    <location>
        <begin position="27"/>
        <end position="45"/>
    </location>
</feature>
<dbReference type="PANTHER" id="PTHR33406:SF12">
    <property type="entry name" value="BLR2997 PROTEIN"/>
    <property type="match status" value="1"/>
</dbReference>
<feature type="transmembrane region" description="Helical" evidence="6">
    <location>
        <begin position="315"/>
        <end position="336"/>
    </location>
</feature>
<dbReference type="Gene3D" id="1.20.1640.10">
    <property type="entry name" value="Multidrug efflux transporter AcrB transmembrane domain"/>
    <property type="match status" value="2"/>
</dbReference>
<feature type="transmembrane region" description="Helical" evidence="6">
    <location>
        <begin position="687"/>
        <end position="707"/>
    </location>
</feature>
<feature type="transmembrane region" description="Helical" evidence="6">
    <location>
        <begin position="761"/>
        <end position="779"/>
    </location>
</feature>
<feature type="transmembrane region" description="Helical" evidence="6">
    <location>
        <begin position="285"/>
        <end position="309"/>
    </location>
</feature>
<proteinExistence type="predicted"/>
<evidence type="ECO:0000256" key="4">
    <source>
        <dbReference type="ARBA" id="ARBA00022989"/>
    </source>
</evidence>
<evidence type="ECO:0000256" key="3">
    <source>
        <dbReference type="ARBA" id="ARBA00022692"/>
    </source>
</evidence>
<dbReference type="OrthoDB" id="9803781at2"/>
<accession>A0A1T2L4P2</accession>
<dbReference type="EMBL" id="MPRL01000034">
    <property type="protein sequence ID" value="OOZ40063.1"/>
    <property type="molecule type" value="Genomic_DNA"/>
</dbReference>
<evidence type="ECO:0000259" key="7">
    <source>
        <dbReference type="PROSITE" id="PS50156"/>
    </source>
</evidence>
<organism evidence="8 9">
    <name type="scientific">Solemya pervernicosa gill symbiont</name>
    <dbReference type="NCBI Taxonomy" id="642797"/>
    <lineage>
        <taxon>Bacteria</taxon>
        <taxon>Pseudomonadati</taxon>
        <taxon>Pseudomonadota</taxon>
        <taxon>Gammaproteobacteria</taxon>
        <taxon>sulfur-oxidizing symbionts</taxon>
    </lineage>
</organism>
<dbReference type="PANTHER" id="PTHR33406">
    <property type="entry name" value="MEMBRANE PROTEIN MJ1562-RELATED"/>
    <property type="match status" value="1"/>
</dbReference>
<feature type="transmembrane region" description="Helical" evidence="6">
    <location>
        <begin position="658"/>
        <end position="680"/>
    </location>
</feature>
<dbReference type="Pfam" id="PF03176">
    <property type="entry name" value="MMPL"/>
    <property type="match status" value="2"/>
</dbReference>
<dbReference type="SUPFAM" id="SSF82866">
    <property type="entry name" value="Multidrug efflux transporter AcrB transmembrane domain"/>
    <property type="match status" value="2"/>
</dbReference>
<feature type="domain" description="SSD" evidence="7">
    <location>
        <begin position="685"/>
        <end position="812"/>
    </location>
</feature>
<feature type="transmembrane region" description="Helical" evidence="6">
    <location>
        <begin position="455"/>
        <end position="477"/>
    </location>
</feature>
<dbReference type="RefSeq" id="WP_078483787.1">
    <property type="nucleotide sequence ID" value="NZ_MPRL01000034.1"/>
</dbReference>
<sequence>MTTTFRQRIEHGFESFGALIYRNHWKALLIMLLIAAALISQMHYLTMDTSTEGFLHEEDPILLDYNAFREQFGRDEMVILSIDGSEVFSTPFLQRLQSLHMELRDNTPYLDDITSLVNARNTRGAVGELIVEDLLETIPKTAEEMDELKARALANPVYRNMLLSEDGTITTIVLRTDAYSSVGIEEDVMGGFDDIDATTEEPDEEEIEPRPFLTDAENSELIAAVNEVIARHQGSDFRIQIAGSPVVGDALKRSMQNNMKRFMGLALLTVSLALFLLFRRLSGVILPLLTVALSIVSTLGIMGMLGIPFKLPTQILPSFLLAVGVGASVHLLTIFFRKLQQLHDETDGSTESSNHKESAIVYALGHSGLAIAMTSITTAAGLASFAGAEVAPISDLGMIAASGVMLSLLYTLVLLPTLLSIMPIKAKQSGSASSSRLFMDRLLVRIANFSTQRANLVLVVCAVVLAVGLAGAVQVNFSHKPFEWFEKEHPIRMATDFVDSRMKGASSVEVIVDTGKENGLYEPKIMQALDRLGPKVEAIDHGELFVGKSLSVADILKESNKALNENRAEFYAIPNDRQLIAQELLLFENSGSDDLEDFVDSQFSKARFTARMPWVDGVLYEDFIDELELTFREELGSEVKVWSTGMATLLGRTMGATIFSMAQSYVIAAVVITFMMILLIGDIKIGLVSMIPNLTPIILTLGIMGWVGMPLDVFTMLIGSIAIGLAVDDTIHFMHNYRRYHHETGDVDRAVEETLLGTGRAMLVTTVVLSLGFFLYMFADLSNLFNFGLLTGFTIIMALLADFFLAPALMAVLHRKHMIDDDSDY</sequence>
<evidence type="ECO:0000256" key="1">
    <source>
        <dbReference type="ARBA" id="ARBA00004651"/>
    </source>
</evidence>
<comment type="caution">
    <text evidence="8">The sequence shown here is derived from an EMBL/GenBank/DDBJ whole genome shotgun (WGS) entry which is preliminary data.</text>
</comment>
<dbReference type="GO" id="GO:0022857">
    <property type="term" value="F:transmembrane transporter activity"/>
    <property type="evidence" value="ECO:0007669"/>
    <property type="project" value="InterPro"/>
</dbReference>
<dbReference type="PROSITE" id="PS50156">
    <property type="entry name" value="SSD"/>
    <property type="match status" value="2"/>
</dbReference>